<dbReference type="RefSeq" id="WP_120527264.1">
    <property type="nucleotide sequence ID" value="NZ_JABFJV010000005.1"/>
</dbReference>
<evidence type="ECO:0000313" key="2">
    <source>
        <dbReference type="Proteomes" id="UP000563426"/>
    </source>
</evidence>
<name>A0A3A8IBE4_9BACT</name>
<reference evidence="1 2" key="1">
    <citation type="submission" date="2020-05" db="EMBL/GenBank/DDBJ databases">
        <authorList>
            <person name="Whitworth D."/>
        </authorList>
    </citation>
    <scope>NUCLEOTIDE SEQUENCE [LARGE SCALE GENOMIC DNA]</scope>
    <source>
        <strain evidence="1 2">AB043B</strain>
    </source>
</reference>
<dbReference type="Proteomes" id="UP000563426">
    <property type="component" value="Unassembled WGS sequence"/>
</dbReference>
<proteinExistence type="predicted"/>
<evidence type="ECO:0000313" key="1">
    <source>
        <dbReference type="EMBL" id="NOK31899.1"/>
    </source>
</evidence>
<comment type="caution">
    <text evidence="1">The sequence shown here is derived from an EMBL/GenBank/DDBJ whole genome shotgun (WGS) entry which is preliminary data.</text>
</comment>
<dbReference type="AlphaFoldDB" id="A0A3A8IBE4"/>
<dbReference type="OrthoDB" id="5522767at2"/>
<dbReference type="EMBL" id="JABFJV010000005">
    <property type="protein sequence ID" value="NOK31899.1"/>
    <property type="molecule type" value="Genomic_DNA"/>
</dbReference>
<accession>A0A3A8IBE4</accession>
<sequence>MSNDFQFDDDDFAKDAGAGTGSRVFDEFDCPGCNANNPVDDTFTDGDEVRCNYCGCEFKALVNQEGRLRFREL</sequence>
<organism evidence="1 2">
    <name type="scientific">Corallococcus exercitus</name>
    <dbReference type="NCBI Taxonomy" id="2316736"/>
    <lineage>
        <taxon>Bacteria</taxon>
        <taxon>Pseudomonadati</taxon>
        <taxon>Myxococcota</taxon>
        <taxon>Myxococcia</taxon>
        <taxon>Myxococcales</taxon>
        <taxon>Cystobacterineae</taxon>
        <taxon>Myxococcaceae</taxon>
        <taxon>Corallococcus</taxon>
    </lineage>
</organism>
<protein>
    <submittedName>
        <fullName evidence="1">Uncharacterized protein</fullName>
    </submittedName>
</protein>
<keyword evidence="2" id="KW-1185">Reference proteome</keyword>
<gene>
    <name evidence="1" type="ORF">HMI49_01615</name>
</gene>